<dbReference type="PANTHER" id="PTHR43433">
    <property type="entry name" value="HYDROLASE, ALPHA/BETA FOLD FAMILY PROTEIN"/>
    <property type="match status" value="1"/>
</dbReference>
<keyword evidence="3" id="KW-1185">Reference proteome</keyword>
<dbReference type="InterPro" id="IPR000073">
    <property type="entry name" value="AB_hydrolase_1"/>
</dbReference>
<name>A0A0S4IZH1_BODSA</name>
<dbReference type="PANTHER" id="PTHR43433:SF5">
    <property type="entry name" value="AB HYDROLASE-1 DOMAIN-CONTAINING PROTEIN"/>
    <property type="match status" value="1"/>
</dbReference>
<evidence type="ECO:0000259" key="1">
    <source>
        <dbReference type="Pfam" id="PF00561"/>
    </source>
</evidence>
<gene>
    <name evidence="2" type="ORF">BSAL_67110</name>
</gene>
<dbReference type="OrthoDB" id="294702at2759"/>
<dbReference type="Proteomes" id="UP000051952">
    <property type="component" value="Unassembled WGS sequence"/>
</dbReference>
<dbReference type="SUPFAM" id="SSF53474">
    <property type="entry name" value="alpha/beta-Hydrolases"/>
    <property type="match status" value="1"/>
</dbReference>
<dbReference type="InterPro" id="IPR029058">
    <property type="entry name" value="AB_hydrolase_fold"/>
</dbReference>
<dbReference type="PRINTS" id="PR00111">
    <property type="entry name" value="ABHYDROLASE"/>
</dbReference>
<sequence>MGILRALKYAGLVSVASGCAIVAYNAATAFTPSPRTSEESILKDGGKVYRLPDGRIMEYFIHGNPASHCTLVAIHGANTTGKLFDLLNQWGIDNSVRIIAPSLPGFGKSEPKYNSDGVPSYDLGDWAQYTSTFLQSLQIDNFHVLGTSLGGPHAAALASVFPDRAKVQNVMLYVPLAPYGDQDATQPGGVYDPLHNSMLKSFGDMRGSPRKKRTIERLFFLPMLRALSPNNGDVARSIASYWEGAFTCTTVIYQPWLFPWKTLGTETVASNKQAPCRKVFIVSGTKDAVAPPHNQKKLSQDITNSILITYEGAHEHSVVHPQSMIDHVSLLFKTAA</sequence>
<proteinExistence type="predicted"/>
<dbReference type="EMBL" id="CYKH01000445">
    <property type="protein sequence ID" value="CUF91267.1"/>
    <property type="molecule type" value="Genomic_DNA"/>
</dbReference>
<dbReference type="VEuPathDB" id="TriTrypDB:BSAL_67110"/>
<dbReference type="Gene3D" id="3.40.50.1820">
    <property type="entry name" value="alpha/beta hydrolase"/>
    <property type="match status" value="1"/>
</dbReference>
<evidence type="ECO:0000313" key="3">
    <source>
        <dbReference type="Proteomes" id="UP000051952"/>
    </source>
</evidence>
<dbReference type="Pfam" id="PF00561">
    <property type="entry name" value="Abhydrolase_1"/>
    <property type="match status" value="1"/>
</dbReference>
<feature type="domain" description="AB hydrolase-1" evidence="1">
    <location>
        <begin position="61"/>
        <end position="313"/>
    </location>
</feature>
<protein>
    <recommendedName>
        <fullName evidence="1">AB hydrolase-1 domain-containing protein</fullName>
    </recommendedName>
</protein>
<organism evidence="2 3">
    <name type="scientific">Bodo saltans</name>
    <name type="common">Flagellated protozoan</name>
    <dbReference type="NCBI Taxonomy" id="75058"/>
    <lineage>
        <taxon>Eukaryota</taxon>
        <taxon>Discoba</taxon>
        <taxon>Euglenozoa</taxon>
        <taxon>Kinetoplastea</taxon>
        <taxon>Metakinetoplastina</taxon>
        <taxon>Eubodonida</taxon>
        <taxon>Bodonidae</taxon>
        <taxon>Bodo</taxon>
    </lineage>
</organism>
<dbReference type="AlphaFoldDB" id="A0A0S4IZH1"/>
<dbReference type="InterPro" id="IPR050471">
    <property type="entry name" value="AB_hydrolase"/>
</dbReference>
<evidence type="ECO:0000313" key="2">
    <source>
        <dbReference type="EMBL" id="CUF91267.1"/>
    </source>
</evidence>
<accession>A0A0S4IZH1</accession>
<reference evidence="3" key="1">
    <citation type="submission" date="2015-09" db="EMBL/GenBank/DDBJ databases">
        <authorList>
            <consortium name="Pathogen Informatics"/>
        </authorList>
    </citation>
    <scope>NUCLEOTIDE SEQUENCE [LARGE SCALE GENOMIC DNA]</scope>
    <source>
        <strain evidence="3">Lake Konstanz</strain>
    </source>
</reference>
<dbReference type="PROSITE" id="PS51257">
    <property type="entry name" value="PROKAR_LIPOPROTEIN"/>
    <property type="match status" value="1"/>
</dbReference>